<dbReference type="EMBL" id="JAVYJV010000019">
    <property type="protein sequence ID" value="KAK4344712.1"/>
    <property type="molecule type" value="Genomic_DNA"/>
</dbReference>
<protein>
    <submittedName>
        <fullName evidence="1">Uncharacterized protein</fullName>
    </submittedName>
</protein>
<name>A0AAE1R650_9SOLA</name>
<evidence type="ECO:0000313" key="2">
    <source>
        <dbReference type="Proteomes" id="UP001291623"/>
    </source>
</evidence>
<organism evidence="1 2">
    <name type="scientific">Anisodus tanguticus</name>
    <dbReference type="NCBI Taxonomy" id="243964"/>
    <lineage>
        <taxon>Eukaryota</taxon>
        <taxon>Viridiplantae</taxon>
        <taxon>Streptophyta</taxon>
        <taxon>Embryophyta</taxon>
        <taxon>Tracheophyta</taxon>
        <taxon>Spermatophyta</taxon>
        <taxon>Magnoliopsida</taxon>
        <taxon>eudicotyledons</taxon>
        <taxon>Gunneridae</taxon>
        <taxon>Pentapetalae</taxon>
        <taxon>asterids</taxon>
        <taxon>lamiids</taxon>
        <taxon>Solanales</taxon>
        <taxon>Solanaceae</taxon>
        <taxon>Solanoideae</taxon>
        <taxon>Hyoscyameae</taxon>
        <taxon>Anisodus</taxon>
    </lineage>
</organism>
<gene>
    <name evidence="1" type="ORF">RND71_034888</name>
</gene>
<keyword evidence="2" id="KW-1185">Reference proteome</keyword>
<proteinExistence type="predicted"/>
<evidence type="ECO:0000313" key="1">
    <source>
        <dbReference type="EMBL" id="KAK4344712.1"/>
    </source>
</evidence>
<dbReference type="Proteomes" id="UP001291623">
    <property type="component" value="Unassembled WGS sequence"/>
</dbReference>
<dbReference type="AlphaFoldDB" id="A0AAE1R650"/>
<sequence length="268" mass="30353">MLKQSFAIHSQIGTSSTAVDPLLAPGKIAKEEFANLCNPQPSFLEKPGVLRELLHVSQNLHKQMHGKLFDNVEEKVLQQLKVEWINKMECWRESVPTIVKVEEKVLQQLKVEWINKMECWRESVPTIVKVEGKVFQQLKVSGLAPTTSLHYPTSRSITSVLYRFWPTWAQLGPLLSVLECSPVSRLTTLGKPCVTGSTKKVYAGDRTRDLAVPRSTATPTWLPCGTEEAQGLLMDLEYKEARDLKTSLNHVGCFYPKFYLSNDQLLTR</sequence>
<accession>A0AAE1R650</accession>
<comment type="caution">
    <text evidence="1">The sequence shown here is derived from an EMBL/GenBank/DDBJ whole genome shotgun (WGS) entry which is preliminary data.</text>
</comment>
<reference evidence="1" key="1">
    <citation type="submission" date="2023-12" db="EMBL/GenBank/DDBJ databases">
        <title>Genome assembly of Anisodus tanguticus.</title>
        <authorList>
            <person name="Wang Y.-J."/>
        </authorList>
    </citation>
    <scope>NUCLEOTIDE SEQUENCE</scope>
    <source>
        <strain evidence="1">KB-2021</strain>
        <tissue evidence="1">Leaf</tissue>
    </source>
</reference>